<sequence length="251" mass="28294">MSMKPPAHPSFYPQPIPLEDASMLKPRADADAPEGIREEKLLAEPTLVYARWAGYAGGRTLPTRAQERTRHIYSTSIPPERPLRLGMRVRILATTPAWYSAPEEDPETYDTYDAHIVGEVIRVTGWKGRKIILEIRNECSINTVETVKLRVPFVPEVTVQVEMGTVPHGQREAQEADLNTHAVVRARLGDDRCGGPTCWMPWRRLVGEGFLWEPTTDYTGERPGIKPGRKKIPLNHFAGWGRSAEAELESY</sequence>
<accession>A0A371CT32</accession>
<name>A0A371CT32_9APHY</name>
<organism evidence="1 2">
    <name type="scientific">Lentinus brumalis</name>
    <dbReference type="NCBI Taxonomy" id="2498619"/>
    <lineage>
        <taxon>Eukaryota</taxon>
        <taxon>Fungi</taxon>
        <taxon>Dikarya</taxon>
        <taxon>Basidiomycota</taxon>
        <taxon>Agaricomycotina</taxon>
        <taxon>Agaricomycetes</taxon>
        <taxon>Polyporales</taxon>
        <taxon>Polyporaceae</taxon>
        <taxon>Lentinus</taxon>
    </lineage>
</organism>
<evidence type="ECO:0000313" key="2">
    <source>
        <dbReference type="Proteomes" id="UP000256964"/>
    </source>
</evidence>
<dbReference type="EMBL" id="KZ857465">
    <property type="protein sequence ID" value="RDX43432.1"/>
    <property type="molecule type" value="Genomic_DNA"/>
</dbReference>
<dbReference type="AlphaFoldDB" id="A0A371CT32"/>
<keyword evidence="2" id="KW-1185">Reference proteome</keyword>
<protein>
    <submittedName>
        <fullName evidence="1">Uncharacterized protein</fullName>
    </submittedName>
</protein>
<dbReference type="Proteomes" id="UP000256964">
    <property type="component" value="Unassembled WGS sequence"/>
</dbReference>
<evidence type="ECO:0000313" key="1">
    <source>
        <dbReference type="EMBL" id="RDX43432.1"/>
    </source>
</evidence>
<proteinExistence type="predicted"/>
<reference evidence="1 2" key="1">
    <citation type="journal article" date="2018" name="Biotechnol. Biofuels">
        <title>Integrative visual omics of the white-rot fungus Polyporus brumalis exposes the biotechnological potential of its oxidative enzymes for delignifying raw plant biomass.</title>
        <authorList>
            <person name="Miyauchi S."/>
            <person name="Rancon A."/>
            <person name="Drula E."/>
            <person name="Hage H."/>
            <person name="Chaduli D."/>
            <person name="Favel A."/>
            <person name="Grisel S."/>
            <person name="Henrissat B."/>
            <person name="Herpoel-Gimbert I."/>
            <person name="Ruiz-Duenas F.J."/>
            <person name="Chevret D."/>
            <person name="Hainaut M."/>
            <person name="Lin J."/>
            <person name="Wang M."/>
            <person name="Pangilinan J."/>
            <person name="Lipzen A."/>
            <person name="Lesage-Meessen L."/>
            <person name="Navarro D."/>
            <person name="Riley R."/>
            <person name="Grigoriev I.V."/>
            <person name="Zhou S."/>
            <person name="Raouche S."/>
            <person name="Rosso M.N."/>
        </authorList>
    </citation>
    <scope>NUCLEOTIDE SEQUENCE [LARGE SCALE GENOMIC DNA]</scope>
    <source>
        <strain evidence="1 2">BRFM 1820</strain>
    </source>
</reference>
<dbReference type="OrthoDB" id="2754286at2759"/>
<gene>
    <name evidence="1" type="ORF">OH76DRAFT_1421971</name>
</gene>